<dbReference type="PANTHER" id="PTHR46268">
    <property type="entry name" value="STRESS RESPONSE PROTEIN NHAX"/>
    <property type="match status" value="1"/>
</dbReference>
<protein>
    <submittedName>
        <fullName evidence="3">Universal stress protein</fullName>
    </submittedName>
</protein>
<proteinExistence type="inferred from homology"/>
<name>A0A9X1UVA5_9FLAO</name>
<feature type="domain" description="UspA" evidence="2">
    <location>
        <begin position="4"/>
        <end position="138"/>
    </location>
</feature>
<dbReference type="RefSeq" id="WP_240096376.1">
    <property type="nucleotide sequence ID" value="NZ_JAJSON010000012.1"/>
</dbReference>
<evidence type="ECO:0000313" key="3">
    <source>
        <dbReference type="EMBL" id="MCG9970766.1"/>
    </source>
</evidence>
<evidence type="ECO:0000259" key="2">
    <source>
        <dbReference type="Pfam" id="PF00582"/>
    </source>
</evidence>
<sequence>MKNIDNILVALDLTSTDTDIIRYASFLADTLKPKNIYFVHNIKKYEISDLFQEQLKNFNLEKLISDELDEKVATHFKAETPSKVLISEDPYTESLINYIANKYEIDLVMVGNKSKNQGTGIVSDKLMRLLKCDILSVPENARLSMDNIWGGTDFSKESAKVFQLTSILANYTGAKITAVNIYNVPVQFTPYLNKEEIVPKIEKHTREKFEKFLKKNKITDCEMKVIRGREASIAEKMTIEAEKSGADLLVVADKGGNVFSSLLVGSVTDELFDRTLKIPLWIVK</sequence>
<accession>A0A9X1UVA5</accession>
<dbReference type="EMBL" id="JAJSON010000012">
    <property type="protein sequence ID" value="MCG9970766.1"/>
    <property type="molecule type" value="Genomic_DNA"/>
</dbReference>
<dbReference type="CDD" id="cd00293">
    <property type="entry name" value="USP-like"/>
    <property type="match status" value="1"/>
</dbReference>
<organism evidence="3 4">
    <name type="scientific">Christiangramia crocea</name>
    <dbReference type="NCBI Taxonomy" id="2904124"/>
    <lineage>
        <taxon>Bacteria</taxon>
        <taxon>Pseudomonadati</taxon>
        <taxon>Bacteroidota</taxon>
        <taxon>Flavobacteriia</taxon>
        <taxon>Flavobacteriales</taxon>
        <taxon>Flavobacteriaceae</taxon>
        <taxon>Christiangramia</taxon>
    </lineage>
</organism>
<dbReference type="Gene3D" id="3.40.50.620">
    <property type="entry name" value="HUPs"/>
    <property type="match status" value="2"/>
</dbReference>
<dbReference type="SUPFAM" id="SSF52402">
    <property type="entry name" value="Adenine nucleotide alpha hydrolases-like"/>
    <property type="match status" value="2"/>
</dbReference>
<keyword evidence="4" id="KW-1185">Reference proteome</keyword>
<gene>
    <name evidence="3" type="ORF">LU635_03875</name>
</gene>
<dbReference type="AlphaFoldDB" id="A0A9X1UVA5"/>
<dbReference type="PANTHER" id="PTHR46268:SF6">
    <property type="entry name" value="UNIVERSAL STRESS PROTEIN UP12"/>
    <property type="match status" value="1"/>
</dbReference>
<dbReference type="Pfam" id="PF00582">
    <property type="entry name" value="Usp"/>
    <property type="match status" value="2"/>
</dbReference>
<feature type="domain" description="UspA" evidence="2">
    <location>
        <begin position="146"/>
        <end position="284"/>
    </location>
</feature>
<evidence type="ECO:0000256" key="1">
    <source>
        <dbReference type="ARBA" id="ARBA00008791"/>
    </source>
</evidence>
<comment type="similarity">
    <text evidence="1">Belongs to the universal stress protein A family.</text>
</comment>
<dbReference type="InterPro" id="IPR006016">
    <property type="entry name" value="UspA"/>
</dbReference>
<evidence type="ECO:0000313" key="4">
    <source>
        <dbReference type="Proteomes" id="UP001139344"/>
    </source>
</evidence>
<reference evidence="3" key="1">
    <citation type="submission" date="2021-12" db="EMBL/GenBank/DDBJ databases">
        <title>Description of Gramella crocea sp. nov., a new bacterium isolated from activated sludge.</title>
        <authorList>
            <person name="Zhang X."/>
        </authorList>
    </citation>
    <scope>NUCLEOTIDE SEQUENCE</scope>
    <source>
        <strain evidence="3">YB25</strain>
    </source>
</reference>
<dbReference type="InterPro" id="IPR014729">
    <property type="entry name" value="Rossmann-like_a/b/a_fold"/>
</dbReference>
<comment type="caution">
    <text evidence="3">The sequence shown here is derived from an EMBL/GenBank/DDBJ whole genome shotgun (WGS) entry which is preliminary data.</text>
</comment>
<dbReference type="Proteomes" id="UP001139344">
    <property type="component" value="Unassembled WGS sequence"/>
</dbReference>